<feature type="compositionally biased region" description="Polar residues" evidence="1">
    <location>
        <begin position="888"/>
        <end position="905"/>
    </location>
</feature>
<feature type="compositionally biased region" description="Polar residues" evidence="1">
    <location>
        <begin position="756"/>
        <end position="766"/>
    </location>
</feature>
<dbReference type="EMBL" id="JASNQZ010000007">
    <property type="protein sequence ID" value="KAL0954444.1"/>
    <property type="molecule type" value="Genomic_DNA"/>
</dbReference>
<feature type="compositionally biased region" description="Basic and acidic residues" evidence="1">
    <location>
        <begin position="610"/>
        <end position="645"/>
    </location>
</feature>
<feature type="compositionally biased region" description="Low complexity" evidence="1">
    <location>
        <begin position="291"/>
        <end position="308"/>
    </location>
</feature>
<protein>
    <submittedName>
        <fullName evidence="2">Uncharacterized protein</fullName>
    </submittedName>
</protein>
<evidence type="ECO:0000256" key="1">
    <source>
        <dbReference type="SAM" id="MobiDB-lite"/>
    </source>
</evidence>
<reference evidence="3" key="1">
    <citation type="submission" date="2024-06" db="EMBL/GenBank/DDBJ databases">
        <title>Multi-omics analyses provide insights into the biosynthesis of the anticancer antibiotic pleurotin in Hohenbuehelia grisea.</title>
        <authorList>
            <person name="Weaver J.A."/>
            <person name="Alberti F."/>
        </authorList>
    </citation>
    <scope>NUCLEOTIDE SEQUENCE [LARGE SCALE GENOMIC DNA]</scope>
    <source>
        <strain evidence="3">T-177</strain>
    </source>
</reference>
<feature type="compositionally biased region" description="Basic and acidic residues" evidence="1">
    <location>
        <begin position="416"/>
        <end position="435"/>
    </location>
</feature>
<sequence length="912" mass="97187">MANPAAALALADRADIHKSCKSLETLLNILNDYCEAASAIVSLQKRLTKALRETAAHKITGDVAGNALGASAAIFEALSDIDSKFAKLTDKEYDAISAEVKKWFKKLAKEEKAHDERIATANLKIKQAGQAYEKKSKKNPTAAGEEHARYIHLISSLGPEISQDKYNHALQITQRHVATTQNVAACLSRVADAEWLRSCESVRRFAPTVGQLGEWRALCEGGWTGPSPQDLPNVDDSENANAQPSQDRSPQGNNMDPREVRLEPPAPAPQVDESQTSPMPSPITSPRRLPQPRASLASSSSPSIASQQKFPPSSFEPPRPLGDPNTGSVRSLSEFPVPPTHFPIPAMRSSSQTDTSSPPLSHREPARAPSTASNVSFPSMPRLTESPLPDDPMEERAPSYSSREHSNISTSPVQQHSDDRHSEASPSKAESEAQRHVTNPQSSGGRNSAPMSAVPKASYLRGDYFDDRDRDPAAKSNAIERTDTGSNSVVTSLKARYSNGSGASSPPPSKSIPKLPLSVTNLASRYEPGDSPKSALRVRAASPPAARSLSSPTVDMAEYARLTENAWREPSPTMPSSSPGHVATRDHASLASSSTVTPTAEDDAARRRRRADEIAQSELKERERELREREREIQRRADELERERAQLMNARGDMGYAASDSGGRSPVSAGGISPLTARERRISTGGDALQAPSSPASPALRHRPQYSYSTTHLIPPSSASSAYGGSSQTSGPSHGGGGGGGYKQPSGSSQPPSPRVRTSSHVSQSEASEHAAYCGCDRCSASKYRSRSPASPVYGSTADLRPPEKPKPKGWIRRLSMPVGQAFSLDSAKRHNSSNSVSASANANNAGVGSGMFSLDGRHKASSGALRNMNVHEDGRIAAGGGMGVLPSRTSYDSSAGISNRSVTSLGLGGRR</sequence>
<feature type="compositionally biased region" description="Low complexity" evidence="1">
    <location>
        <begin position="717"/>
        <end position="732"/>
    </location>
</feature>
<gene>
    <name evidence="2" type="ORF">HGRIS_003421</name>
</gene>
<feature type="compositionally biased region" description="Polar residues" evidence="1">
    <location>
        <begin position="239"/>
        <end position="254"/>
    </location>
</feature>
<keyword evidence="3" id="KW-1185">Reference proteome</keyword>
<comment type="caution">
    <text evidence="2">The sequence shown here is derived from an EMBL/GenBank/DDBJ whole genome shotgun (WGS) entry which is preliminary data.</text>
</comment>
<feature type="compositionally biased region" description="Polar residues" evidence="1">
    <location>
        <begin position="272"/>
        <end position="284"/>
    </location>
</feature>
<evidence type="ECO:0000313" key="2">
    <source>
        <dbReference type="EMBL" id="KAL0954444.1"/>
    </source>
</evidence>
<feature type="compositionally biased region" description="Polar residues" evidence="1">
    <location>
        <begin position="348"/>
        <end position="359"/>
    </location>
</feature>
<feature type="region of interest" description="Disordered" evidence="1">
    <location>
        <begin position="879"/>
        <end position="912"/>
    </location>
</feature>
<feature type="compositionally biased region" description="Basic and acidic residues" evidence="1">
    <location>
        <begin position="463"/>
        <end position="483"/>
    </location>
</feature>
<name>A0ABR3JFM9_9AGAR</name>
<evidence type="ECO:0000313" key="3">
    <source>
        <dbReference type="Proteomes" id="UP001556367"/>
    </source>
</evidence>
<dbReference type="Proteomes" id="UP001556367">
    <property type="component" value="Unassembled WGS sequence"/>
</dbReference>
<feature type="compositionally biased region" description="Polar residues" evidence="1">
    <location>
        <begin position="436"/>
        <end position="450"/>
    </location>
</feature>
<accession>A0ABR3JFM9</accession>
<feature type="region of interest" description="Disordered" evidence="1">
    <location>
        <begin position="782"/>
        <end position="813"/>
    </location>
</feature>
<organism evidence="2 3">
    <name type="scientific">Hohenbuehelia grisea</name>
    <dbReference type="NCBI Taxonomy" id="104357"/>
    <lineage>
        <taxon>Eukaryota</taxon>
        <taxon>Fungi</taxon>
        <taxon>Dikarya</taxon>
        <taxon>Basidiomycota</taxon>
        <taxon>Agaricomycotina</taxon>
        <taxon>Agaricomycetes</taxon>
        <taxon>Agaricomycetidae</taxon>
        <taxon>Agaricales</taxon>
        <taxon>Pleurotineae</taxon>
        <taxon>Pleurotaceae</taxon>
        <taxon>Hohenbuehelia</taxon>
    </lineage>
</organism>
<feature type="compositionally biased region" description="Gly residues" evidence="1">
    <location>
        <begin position="733"/>
        <end position="742"/>
    </location>
</feature>
<proteinExistence type="predicted"/>
<feature type="compositionally biased region" description="Basic and acidic residues" evidence="1">
    <location>
        <begin position="394"/>
        <end position="406"/>
    </location>
</feature>
<feature type="region of interest" description="Disordered" evidence="1">
    <location>
        <begin position="220"/>
        <end position="767"/>
    </location>
</feature>
<feature type="compositionally biased region" description="Low complexity" evidence="1">
    <location>
        <begin position="534"/>
        <end position="552"/>
    </location>
</feature>